<keyword evidence="2" id="KW-1185">Reference proteome</keyword>
<dbReference type="EMBL" id="MF140411">
    <property type="protein sequence ID" value="ASR86777.1"/>
    <property type="molecule type" value="Genomic_DNA"/>
</dbReference>
<evidence type="ECO:0000313" key="1">
    <source>
        <dbReference type="EMBL" id="ASR86777.1"/>
    </source>
</evidence>
<dbReference type="GeneID" id="60322552"/>
<dbReference type="Proteomes" id="UP000221743">
    <property type="component" value="Segment"/>
</dbReference>
<gene>
    <name evidence="1" type="primary">37</name>
    <name evidence="1" type="ORF">SEA_FINDLEY_37</name>
</gene>
<proteinExistence type="predicted"/>
<dbReference type="KEGG" id="vg:60322552"/>
<evidence type="ECO:0000313" key="2">
    <source>
        <dbReference type="Proteomes" id="UP000221743"/>
    </source>
</evidence>
<accession>A0A222ZPZ5</accession>
<protein>
    <submittedName>
        <fullName evidence="1">Uncharacterized protein</fullName>
    </submittedName>
</protein>
<sequence length="124" mass="12074">MTKALRGIGARNMNARGVIAAGLALGAFALGLAAPAAADPPMAHDAVLGAKCDPSGPTFGYTPDGTEVLACPAFGRWVQTGGWAGVRQPGSPCAGEGAAVSPSGRGLVCVTSIASGASTWQPGP</sequence>
<dbReference type="RefSeq" id="YP_009951123.1">
    <property type="nucleotide sequence ID" value="NC_051598.1"/>
</dbReference>
<reference evidence="1 2" key="1">
    <citation type="submission" date="2017-05" db="EMBL/GenBank/DDBJ databases">
        <authorList>
            <person name="Bazemore A."/>
            <person name="Burrell P."/>
            <person name="Elliott A."/>
            <person name="Findley P."/>
            <person name="Park P.J."/>
            <person name="Piasecki P."/>
            <person name="Ryoo H.S."/>
            <person name="Shields M."/>
            <person name="Washington J.M."/>
            <person name="Yun M."/>
            <person name="Stoner T.H."/>
            <person name="Garlena R.A."/>
            <person name="Russell D.A."/>
            <person name="Pope W.H."/>
            <person name="Jacobs-Sera D."/>
            <person name="Hatfull G.F."/>
        </authorList>
    </citation>
    <scope>NUCLEOTIDE SEQUENCE [LARGE SCALE GENOMIC DNA]</scope>
</reference>
<organism evidence="1 2">
    <name type="scientific">Mycobacterium phage Findley</name>
    <dbReference type="NCBI Taxonomy" id="2015882"/>
    <lineage>
        <taxon>Viruses</taxon>
        <taxon>Duplodnaviria</taxon>
        <taxon>Heunggongvirae</taxon>
        <taxon>Uroviricota</taxon>
        <taxon>Caudoviricetes</taxon>
        <taxon>Weiservirinae</taxon>
        <taxon>Timquatrovirus</taxon>
        <taxon>Timquatrovirus findley</taxon>
    </lineage>
</organism>
<name>A0A222ZPZ5_9CAUD</name>